<evidence type="ECO:0000256" key="2">
    <source>
        <dbReference type="ARBA" id="ARBA00022448"/>
    </source>
</evidence>
<dbReference type="EMBL" id="JBGEWD010000009">
    <property type="protein sequence ID" value="MEY8000573.1"/>
    <property type="molecule type" value="Genomic_DNA"/>
</dbReference>
<keyword evidence="4 6" id="KW-1133">Transmembrane helix</keyword>
<feature type="transmembrane region" description="Helical" evidence="6">
    <location>
        <begin position="441"/>
        <end position="459"/>
    </location>
</feature>
<dbReference type="RefSeq" id="WP_369704467.1">
    <property type="nucleotide sequence ID" value="NZ_JBGEWD010000009.1"/>
</dbReference>
<dbReference type="PIRSF" id="PIRSF006060">
    <property type="entry name" value="AA_transporter"/>
    <property type="match status" value="1"/>
</dbReference>
<dbReference type="PANTHER" id="PTHR45649:SF26">
    <property type="entry name" value="OS04G0435100 PROTEIN"/>
    <property type="match status" value="1"/>
</dbReference>
<sequence>MKKTEGHLENSIESSSYKQELKRNLKLFSSFAVAFSFISITTGIFANYKFVISTAGPAGIWSWVIAFIGQLLVALIFAELSGVIPVSGYSYQWIKRLSTNMMGWIIGWVCICFLVLVVPAIDSGLAPIVASLMGLSGTPSQISMIVIATLIIQAVINIIGVKLAAFINNAAVFTESIGIISLTVILLIISLKNGNNASILFNTANRGEGMSYIKPFMMSMLMGSFTLVGFESAANLSEETINANKTVPKAVVGSVFIAGIFGTFFLIAVTLGIKNLPATIASNSPLPYILQSNLGNAMGTLFLIIVTISIFACGTVAMTSGSRLVYVMSRDNAFFLSGLFKKVSPKTSSPIYATVLILIFGIIATLFSSSLTTLIGVTAILPAIIYFTTIICYGFARKKVKIKEGSFNLGKVAKPVFISAIVWLVFELAILTVPSDFHKTALVSVVLILVGFILYFAVFKKRTEVTDDLEVEEKEAVN</sequence>
<feature type="transmembrane region" description="Helical" evidence="6">
    <location>
        <begin position="293"/>
        <end position="318"/>
    </location>
</feature>
<feature type="transmembrane region" description="Helical" evidence="6">
    <location>
        <begin position="211"/>
        <end position="230"/>
    </location>
</feature>
<feature type="transmembrane region" description="Helical" evidence="6">
    <location>
        <begin position="374"/>
        <end position="396"/>
    </location>
</feature>
<feature type="transmembrane region" description="Helical" evidence="6">
    <location>
        <begin position="101"/>
        <end position="121"/>
    </location>
</feature>
<evidence type="ECO:0000256" key="4">
    <source>
        <dbReference type="ARBA" id="ARBA00022989"/>
    </source>
</evidence>
<dbReference type="Gene3D" id="1.20.1740.10">
    <property type="entry name" value="Amino acid/polyamine transporter I"/>
    <property type="match status" value="1"/>
</dbReference>
<feature type="transmembrane region" description="Helical" evidence="6">
    <location>
        <begin position="351"/>
        <end position="368"/>
    </location>
</feature>
<dbReference type="Pfam" id="PF13520">
    <property type="entry name" value="AA_permease_2"/>
    <property type="match status" value="1"/>
</dbReference>
<accession>A0ABV4BPY4</accession>
<name>A0ABV4BPY4_9CLOT</name>
<evidence type="ECO:0000256" key="3">
    <source>
        <dbReference type="ARBA" id="ARBA00022692"/>
    </source>
</evidence>
<protein>
    <submittedName>
        <fullName evidence="7">APC family permease</fullName>
    </submittedName>
</protein>
<keyword evidence="2" id="KW-0813">Transport</keyword>
<evidence type="ECO:0000313" key="8">
    <source>
        <dbReference type="Proteomes" id="UP001564657"/>
    </source>
</evidence>
<organism evidence="7 8">
    <name type="scientific">Clostridium moutaii</name>
    <dbReference type="NCBI Taxonomy" id="3240932"/>
    <lineage>
        <taxon>Bacteria</taxon>
        <taxon>Bacillati</taxon>
        <taxon>Bacillota</taxon>
        <taxon>Clostridia</taxon>
        <taxon>Eubacteriales</taxon>
        <taxon>Clostridiaceae</taxon>
        <taxon>Clostridium</taxon>
    </lineage>
</organism>
<dbReference type="Proteomes" id="UP001564657">
    <property type="component" value="Unassembled WGS sequence"/>
</dbReference>
<keyword evidence="8" id="KW-1185">Reference proteome</keyword>
<reference evidence="7 8" key="1">
    <citation type="submission" date="2024-08" db="EMBL/GenBank/DDBJ databases">
        <title>Clostridium lapicellarii sp. nov., and Clostridium renhuaiense sp. nov., two species isolated from the mud in a fermentation cellar used for producing sauce-flavour Chinese liquors.</title>
        <authorList>
            <person name="Yang F."/>
            <person name="Wang H."/>
            <person name="Chen L.Q."/>
            <person name="Zhou N."/>
            <person name="Lu J.J."/>
            <person name="Pu X.X."/>
            <person name="Wan B."/>
            <person name="Wang L."/>
            <person name="Liu S.J."/>
        </authorList>
    </citation>
    <scope>NUCLEOTIDE SEQUENCE [LARGE SCALE GENOMIC DNA]</scope>
    <source>
        <strain evidence="7 8">MT-5</strain>
    </source>
</reference>
<proteinExistence type="predicted"/>
<evidence type="ECO:0000256" key="5">
    <source>
        <dbReference type="ARBA" id="ARBA00023136"/>
    </source>
</evidence>
<feature type="transmembrane region" description="Helical" evidence="6">
    <location>
        <begin position="416"/>
        <end position="435"/>
    </location>
</feature>
<dbReference type="PANTHER" id="PTHR45649">
    <property type="entry name" value="AMINO-ACID PERMEASE BAT1"/>
    <property type="match status" value="1"/>
</dbReference>
<keyword evidence="5 6" id="KW-0472">Membrane</keyword>
<feature type="transmembrane region" description="Helical" evidence="6">
    <location>
        <begin position="172"/>
        <end position="191"/>
    </location>
</feature>
<feature type="transmembrane region" description="Helical" evidence="6">
    <location>
        <begin position="27"/>
        <end position="48"/>
    </location>
</feature>
<feature type="transmembrane region" description="Helical" evidence="6">
    <location>
        <begin position="251"/>
        <end position="273"/>
    </location>
</feature>
<dbReference type="InterPro" id="IPR002293">
    <property type="entry name" value="AA/rel_permease1"/>
</dbReference>
<evidence type="ECO:0000256" key="6">
    <source>
        <dbReference type="SAM" id="Phobius"/>
    </source>
</evidence>
<feature type="transmembrane region" description="Helical" evidence="6">
    <location>
        <begin position="141"/>
        <end position="160"/>
    </location>
</feature>
<gene>
    <name evidence="7" type="ORF">AB8U03_10260</name>
</gene>
<comment type="subcellular location">
    <subcellularLocation>
        <location evidence="1">Membrane</location>
        <topology evidence="1">Multi-pass membrane protein</topology>
    </subcellularLocation>
</comment>
<comment type="caution">
    <text evidence="7">The sequence shown here is derived from an EMBL/GenBank/DDBJ whole genome shotgun (WGS) entry which is preliminary data.</text>
</comment>
<evidence type="ECO:0000313" key="7">
    <source>
        <dbReference type="EMBL" id="MEY8000573.1"/>
    </source>
</evidence>
<evidence type="ECO:0000256" key="1">
    <source>
        <dbReference type="ARBA" id="ARBA00004141"/>
    </source>
</evidence>
<keyword evidence="3 6" id="KW-0812">Transmembrane</keyword>
<feature type="transmembrane region" description="Helical" evidence="6">
    <location>
        <begin position="60"/>
        <end position="80"/>
    </location>
</feature>